<reference evidence="2" key="1">
    <citation type="submission" date="2021-01" db="EMBL/GenBank/DDBJ databases">
        <title>Whole genome shotgun sequence of Planobispora takensis NBRC 109077.</title>
        <authorList>
            <person name="Komaki H."/>
            <person name="Tamura T."/>
        </authorList>
    </citation>
    <scope>NUCLEOTIDE SEQUENCE</scope>
    <source>
        <strain evidence="2">NBRC 109077</strain>
    </source>
</reference>
<sequence>MLTLFTCLLIVAVITAVIIVLRRRRRARAAASQVADVRPPDPAGSHDRGVEVDEEAWAEIVRYLKKEGIRDEPGDGRPAGGPR</sequence>
<keyword evidence="3" id="KW-1185">Reference proteome</keyword>
<dbReference type="AlphaFoldDB" id="A0A8J3ST10"/>
<dbReference type="EMBL" id="BOOK01000002">
    <property type="protein sequence ID" value="GIH98376.1"/>
    <property type="molecule type" value="Genomic_DNA"/>
</dbReference>
<gene>
    <name evidence="2" type="ORF">Pta02_03850</name>
</gene>
<feature type="region of interest" description="Disordered" evidence="1">
    <location>
        <begin position="30"/>
        <end position="52"/>
    </location>
</feature>
<dbReference type="Proteomes" id="UP000634476">
    <property type="component" value="Unassembled WGS sequence"/>
</dbReference>
<evidence type="ECO:0000256" key="1">
    <source>
        <dbReference type="SAM" id="MobiDB-lite"/>
    </source>
</evidence>
<organism evidence="2 3">
    <name type="scientific">Planobispora takensis</name>
    <dbReference type="NCBI Taxonomy" id="1367882"/>
    <lineage>
        <taxon>Bacteria</taxon>
        <taxon>Bacillati</taxon>
        <taxon>Actinomycetota</taxon>
        <taxon>Actinomycetes</taxon>
        <taxon>Streptosporangiales</taxon>
        <taxon>Streptosporangiaceae</taxon>
        <taxon>Planobispora</taxon>
    </lineage>
</organism>
<protein>
    <submittedName>
        <fullName evidence="2">Uncharacterized protein</fullName>
    </submittedName>
</protein>
<name>A0A8J3ST10_9ACTN</name>
<accession>A0A8J3ST10</accession>
<comment type="caution">
    <text evidence="2">The sequence shown here is derived from an EMBL/GenBank/DDBJ whole genome shotgun (WGS) entry which is preliminary data.</text>
</comment>
<evidence type="ECO:0000313" key="3">
    <source>
        <dbReference type="Proteomes" id="UP000634476"/>
    </source>
</evidence>
<proteinExistence type="predicted"/>
<evidence type="ECO:0000313" key="2">
    <source>
        <dbReference type="EMBL" id="GIH98376.1"/>
    </source>
</evidence>